<reference evidence="2" key="1">
    <citation type="journal article" date="2023" name="Front. Plant Sci.">
        <title>Chromosomal-level genome assembly of Melastoma candidum provides insights into trichome evolution.</title>
        <authorList>
            <person name="Zhong Y."/>
            <person name="Wu W."/>
            <person name="Sun C."/>
            <person name="Zou P."/>
            <person name="Liu Y."/>
            <person name="Dai S."/>
            <person name="Zhou R."/>
        </authorList>
    </citation>
    <scope>NUCLEOTIDE SEQUENCE [LARGE SCALE GENOMIC DNA]</scope>
</reference>
<dbReference type="EMBL" id="CM042883">
    <property type="protein sequence ID" value="KAI4378727.1"/>
    <property type="molecule type" value="Genomic_DNA"/>
</dbReference>
<accession>A0ACB9RS06</accession>
<keyword evidence="2" id="KW-1185">Reference proteome</keyword>
<evidence type="ECO:0000313" key="2">
    <source>
        <dbReference type="Proteomes" id="UP001057402"/>
    </source>
</evidence>
<gene>
    <name evidence="1" type="ORF">MLD38_016166</name>
</gene>
<protein>
    <submittedName>
        <fullName evidence="1">Uncharacterized protein</fullName>
    </submittedName>
</protein>
<sequence>MHLPMLNSRSFCVNLRYHRGRFIPSNNLSGYNRLLANSWDTTLTVRGPALRRKSRLPPLKPEVAPIHLLVVLCERKPATTWTRTEML</sequence>
<proteinExistence type="predicted"/>
<name>A0ACB9RS06_9MYRT</name>
<dbReference type="Proteomes" id="UP001057402">
    <property type="component" value="Chromosome 4"/>
</dbReference>
<organism evidence="1 2">
    <name type="scientific">Melastoma candidum</name>
    <dbReference type="NCBI Taxonomy" id="119954"/>
    <lineage>
        <taxon>Eukaryota</taxon>
        <taxon>Viridiplantae</taxon>
        <taxon>Streptophyta</taxon>
        <taxon>Embryophyta</taxon>
        <taxon>Tracheophyta</taxon>
        <taxon>Spermatophyta</taxon>
        <taxon>Magnoliopsida</taxon>
        <taxon>eudicotyledons</taxon>
        <taxon>Gunneridae</taxon>
        <taxon>Pentapetalae</taxon>
        <taxon>rosids</taxon>
        <taxon>malvids</taxon>
        <taxon>Myrtales</taxon>
        <taxon>Melastomataceae</taxon>
        <taxon>Melastomatoideae</taxon>
        <taxon>Melastomateae</taxon>
        <taxon>Melastoma</taxon>
    </lineage>
</organism>
<evidence type="ECO:0000313" key="1">
    <source>
        <dbReference type="EMBL" id="KAI4378727.1"/>
    </source>
</evidence>
<comment type="caution">
    <text evidence="1">The sequence shown here is derived from an EMBL/GenBank/DDBJ whole genome shotgun (WGS) entry which is preliminary data.</text>
</comment>